<organism evidence="2 3">
    <name type="scientific">Trifolium medium</name>
    <dbReference type="NCBI Taxonomy" id="97028"/>
    <lineage>
        <taxon>Eukaryota</taxon>
        <taxon>Viridiplantae</taxon>
        <taxon>Streptophyta</taxon>
        <taxon>Embryophyta</taxon>
        <taxon>Tracheophyta</taxon>
        <taxon>Spermatophyta</taxon>
        <taxon>Magnoliopsida</taxon>
        <taxon>eudicotyledons</taxon>
        <taxon>Gunneridae</taxon>
        <taxon>Pentapetalae</taxon>
        <taxon>rosids</taxon>
        <taxon>fabids</taxon>
        <taxon>Fabales</taxon>
        <taxon>Fabaceae</taxon>
        <taxon>Papilionoideae</taxon>
        <taxon>50 kb inversion clade</taxon>
        <taxon>NPAAA clade</taxon>
        <taxon>Hologalegina</taxon>
        <taxon>IRL clade</taxon>
        <taxon>Trifolieae</taxon>
        <taxon>Trifolium</taxon>
    </lineage>
</organism>
<sequence length="149" mass="16827">GTTPATASAPENAANEDLRRKLEHFQGKVKGSLALLRPHFNHESPVTAIAAIQELEILVAMDLNEPLKDESLPQQQNLPVQDQPPPQQPPQQQVPPQQVPPQHLPAQQIAHVPQVFPQYPPFHIQEFQFQQQQQPLYQPPPPQQNQFHP</sequence>
<keyword evidence="3" id="KW-1185">Reference proteome</keyword>
<gene>
    <name evidence="2" type="ORF">A2U01_0015537</name>
</gene>
<accession>A0A392N7W0</accession>
<feature type="compositionally biased region" description="Pro residues" evidence="1">
    <location>
        <begin position="82"/>
        <end position="103"/>
    </location>
</feature>
<comment type="caution">
    <text evidence="2">The sequence shown here is derived from an EMBL/GenBank/DDBJ whole genome shotgun (WGS) entry which is preliminary data.</text>
</comment>
<name>A0A392N7W0_9FABA</name>
<dbReference type="EMBL" id="LXQA010027629">
    <property type="protein sequence ID" value="MCH94574.1"/>
    <property type="molecule type" value="Genomic_DNA"/>
</dbReference>
<protein>
    <submittedName>
        <fullName evidence="2">Histone H1-like</fullName>
    </submittedName>
</protein>
<proteinExistence type="predicted"/>
<evidence type="ECO:0000313" key="3">
    <source>
        <dbReference type="Proteomes" id="UP000265520"/>
    </source>
</evidence>
<feature type="compositionally biased region" description="Low complexity" evidence="1">
    <location>
        <begin position="127"/>
        <end position="136"/>
    </location>
</feature>
<feature type="region of interest" description="Disordered" evidence="1">
    <location>
        <begin position="127"/>
        <end position="149"/>
    </location>
</feature>
<dbReference type="Proteomes" id="UP000265520">
    <property type="component" value="Unassembled WGS sequence"/>
</dbReference>
<evidence type="ECO:0000313" key="2">
    <source>
        <dbReference type="EMBL" id="MCH94574.1"/>
    </source>
</evidence>
<reference evidence="2 3" key="1">
    <citation type="journal article" date="2018" name="Front. Plant Sci.">
        <title>Red Clover (Trifolium pratense) and Zigzag Clover (T. medium) - A Picture of Genomic Similarities and Differences.</title>
        <authorList>
            <person name="Dluhosova J."/>
            <person name="Istvanek J."/>
            <person name="Nedelnik J."/>
            <person name="Repkova J."/>
        </authorList>
    </citation>
    <scope>NUCLEOTIDE SEQUENCE [LARGE SCALE GENOMIC DNA]</scope>
    <source>
        <strain evidence="3">cv. 10/8</strain>
        <tissue evidence="2">Leaf</tissue>
    </source>
</reference>
<feature type="compositionally biased region" description="Low complexity" evidence="1">
    <location>
        <begin position="72"/>
        <end position="81"/>
    </location>
</feature>
<dbReference type="AlphaFoldDB" id="A0A392N7W0"/>
<evidence type="ECO:0000256" key="1">
    <source>
        <dbReference type="SAM" id="MobiDB-lite"/>
    </source>
</evidence>
<feature type="region of interest" description="Disordered" evidence="1">
    <location>
        <begin position="68"/>
        <end position="112"/>
    </location>
</feature>
<feature type="non-terminal residue" evidence="2">
    <location>
        <position position="1"/>
    </location>
</feature>